<dbReference type="RefSeq" id="XP_022255953.1">
    <property type="nucleotide sequence ID" value="XM_022400245.1"/>
</dbReference>
<dbReference type="PRINTS" id="PR00727">
    <property type="entry name" value="LEADERPTASE"/>
</dbReference>
<protein>
    <recommendedName>
        <fullName evidence="4">Mitochondrial inner membrane protease subunit 2</fullName>
    </recommendedName>
</protein>
<dbReference type="RefSeq" id="XP_013787804.1">
    <property type="nucleotide sequence ID" value="XM_013932350.2"/>
</dbReference>
<gene>
    <name evidence="14 15" type="primary">LOC106471696</name>
</gene>
<dbReference type="Pfam" id="PF10502">
    <property type="entry name" value="Peptidase_S26"/>
    <property type="match status" value="2"/>
</dbReference>
<keyword evidence="9" id="KW-1133">Transmembrane helix</keyword>
<reference evidence="14 15" key="1">
    <citation type="submission" date="2025-05" db="UniProtKB">
        <authorList>
            <consortium name="RefSeq"/>
        </authorList>
    </citation>
    <scope>IDENTIFICATION</scope>
    <source>
        <tissue evidence="14 15">Muscle</tissue>
    </source>
</reference>
<dbReference type="PANTHER" id="PTHR46041">
    <property type="entry name" value="MITOCHONDRIAL INNER MEMBRANE PROTEASE SUBUNIT 2"/>
    <property type="match status" value="1"/>
</dbReference>
<feature type="domain" description="Peptidase S26" evidence="12">
    <location>
        <begin position="104"/>
        <end position="150"/>
    </location>
</feature>
<evidence type="ECO:0000256" key="1">
    <source>
        <dbReference type="ARBA" id="ARBA00004434"/>
    </source>
</evidence>
<keyword evidence="8" id="KW-0378">Hydrolase</keyword>
<organism evidence="13 14">
    <name type="scientific">Limulus polyphemus</name>
    <name type="common">Atlantic horseshoe crab</name>
    <dbReference type="NCBI Taxonomy" id="6850"/>
    <lineage>
        <taxon>Eukaryota</taxon>
        <taxon>Metazoa</taxon>
        <taxon>Ecdysozoa</taxon>
        <taxon>Arthropoda</taxon>
        <taxon>Chelicerata</taxon>
        <taxon>Merostomata</taxon>
        <taxon>Xiphosura</taxon>
        <taxon>Limulidae</taxon>
        <taxon>Limulus</taxon>
    </lineage>
</organism>
<proteinExistence type="inferred from homology"/>
<accession>A0ABM1BSH9</accession>
<keyword evidence="6" id="KW-0812">Transmembrane</keyword>
<evidence type="ECO:0000256" key="9">
    <source>
        <dbReference type="ARBA" id="ARBA00022989"/>
    </source>
</evidence>
<dbReference type="PANTHER" id="PTHR46041:SF2">
    <property type="entry name" value="MITOCHONDRIAL INNER MEMBRANE PROTEASE SUBUNIT 2"/>
    <property type="match status" value="1"/>
</dbReference>
<dbReference type="CDD" id="cd06530">
    <property type="entry name" value="S26_SPase_I"/>
    <property type="match status" value="1"/>
</dbReference>
<comment type="subunit">
    <text evidence="3">Heterodimer of 2 subunits, IMMPL1 and IMMPL2.</text>
</comment>
<evidence type="ECO:0000256" key="5">
    <source>
        <dbReference type="ARBA" id="ARBA00022670"/>
    </source>
</evidence>
<dbReference type="InterPro" id="IPR036286">
    <property type="entry name" value="LexA/Signal_pep-like_sf"/>
</dbReference>
<sequence length="191" mass="22000">MTVWSRILKRVVRHLAFTLPVAVTFLDCVSYVAKVEGVSMQPELNPEQEDGKILSDYVLLNRWKARYFDINRGDVVTLLSPRDPSQKIIKRVVALEGDVIRTLNYKEKYVKVPQGHCWVEGDHHSHSMDSNYFGPVSIGLVTAIATHVVWPPTRCRRLEPNLPTKRKPVNVGFPVFSWLEEQDQDLEEYID</sequence>
<evidence type="ECO:0000256" key="4">
    <source>
        <dbReference type="ARBA" id="ARBA00013650"/>
    </source>
</evidence>
<evidence type="ECO:0000256" key="8">
    <source>
        <dbReference type="ARBA" id="ARBA00022801"/>
    </source>
</evidence>
<comment type="subcellular location">
    <subcellularLocation>
        <location evidence="1">Mitochondrion inner membrane</location>
        <topology evidence="1">Single-pass membrane protein</topology>
    </subcellularLocation>
</comment>
<dbReference type="SUPFAM" id="SSF51306">
    <property type="entry name" value="LexA/Signal peptidase"/>
    <property type="match status" value="1"/>
</dbReference>
<keyword evidence="13" id="KW-1185">Reference proteome</keyword>
<evidence type="ECO:0000256" key="11">
    <source>
        <dbReference type="ARBA" id="ARBA00023136"/>
    </source>
</evidence>
<evidence type="ECO:0000256" key="7">
    <source>
        <dbReference type="ARBA" id="ARBA00022792"/>
    </source>
</evidence>
<evidence type="ECO:0000256" key="2">
    <source>
        <dbReference type="ARBA" id="ARBA00007066"/>
    </source>
</evidence>
<evidence type="ECO:0000256" key="3">
    <source>
        <dbReference type="ARBA" id="ARBA00011805"/>
    </source>
</evidence>
<keyword evidence="7" id="KW-0999">Mitochondrion inner membrane</keyword>
<dbReference type="InterPro" id="IPR037730">
    <property type="entry name" value="IMP2"/>
</dbReference>
<dbReference type="Proteomes" id="UP000694941">
    <property type="component" value="Unplaced"/>
</dbReference>
<evidence type="ECO:0000313" key="13">
    <source>
        <dbReference type="Proteomes" id="UP000694941"/>
    </source>
</evidence>
<name>A0ABM1BSH9_LIMPO</name>
<keyword evidence="11" id="KW-0472">Membrane</keyword>
<dbReference type="InterPro" id="IPR000223">
    <property type="entry name" value="Pept_S26A_signal_pept_1"/>
</dbReference>
<keyword evidence="5" id="KW-0645">Protease</keyword>
<evidence type="ECO:0000259" key="12">
    <source>
        <dbReference type="Pfam" id="PF10502"/>
    </source>
</evidence>
<keyword evidence="10" id="KW-0496">Mitochondrion</keyword>
<evidence type="ECO:0000313" key="14">
    <source>
        <dbReference type="RefSeq" id="XP_013787804.1"/>
    </source>
</evidence>
<dbReference type="Gene3D" id="2.10.109.10">
    <property type="entry name" value="Umud Fragment, subunit A"/>
    <property type="match status" value="1"/>
</dbReference>
<feature type="domain" description="Peptidase S26" evidence="12">
    <location>
        <begin position="10"/>
        <end position="102"/>
    </location>
</feature>
<dbReference type="InterPro" id="IPR019533">
    <property type="entry name" value="Peptidase_S26"/>
</dbReference>
<evidence type="ECO:0000256" key="10">
    <source>
        <dbReference type="ARBA" id="ARBA00023128"/>
    </source>
</evidence>
<dbReference type="GeneID" id="106471696"/>
<evidence type="ECO:0000256" key="6">
    <source>
        <dbReference type="ARBA" id="ARBA00022692"/>
    </source>
</evidence>
<evidence type="ECO:0000313" key="15">
    <source>
        <dbReference type="RefSeq" id="XP_022255953.1"/>
    </source>
</evidence>
<comment type="similarity">
    <text evidence="2">Belongs to the peptidase S26 family. IMP2 subfamily.</text>
</comment>